<gene>
    <name evidence="1" type="ORF">XD54_0912</name>
</gene>
<sequence>MVISIMKIIERHELRDVLDAKWLLVYGRRKTGKTFYIRERAKYSHYFIVTSGREIFEIKRGEIYSFSEFMRVFPLLLKQGKVVIDEFHRLGEPFFSAIQGLSGMGELILITSTRHYFKRFIGSNSPLLGLFYLRELGLVDPQDAINFVEGLGHSGKTLIELAVLVQEPWLAPAIENLGERVFSTFGATLKGNVPSLIGEIFTEEERELTMRYSAILEAVADGKSSSGEIANELYSRGLIEKETHSAVAPYLETLVNMGILERIPIFGKRKKIFKYRHLSPVVDFAYYLNAKYGFFETEVPDEVVERILRERMPHYVERFFERLLAKQYSLQPVRIEMPDLEVDIALLRNKKLYLVAEAKWKEKIKEKDIRKVEEKFEGLNAKKKLLIVPDKKVLPRAPENAEVLDCRDVTKPCKVQP</sequence>
<evidence type="ECO:0000313" key="2">
    <source>
        <dbReference type="Proteomes" id="UP000053911"/>
    </source>
</evidence>
<dbReference type="AlphaFoldDB" id="A0A117L1Y5"/>
<dbReference type="EMBL" id="LGFD01000014">
    <property type="protein sequence ID" value="KUK17815.1"/>
    <property type="molecule type" value="Genomic_DNA"/>
</dbReference>
<dbReference type="InterPro" id="IPR027417">
    <property type="entry name" value="P-loop_NTPase"/>
</dbReference>
<protein>
    <submittedName>
        <fullName evidence="1">Archaeal ATPase</fullName>
    </submittedName>
</protein>
<proteinExistence type="predicted"/>
<dbReference type="PANTHER" id="PTHR34704">
    <property type="entry name" value="ATPASE"/>
    <property type="match status" value="1"/>
</dbReference>
<reference evidence="2" key="1">
    <citation type="journal article" date="2015" name="MBio">
        <title>Genome-Resolved Metagenomic Analysis Reveals Roles for Candidate Phyla and Other Microbial Community Members in Biogeochemical Transformations in Oil Reservoirs.</title>
        <authorList>
            <person name="Hu P."/>
            <person name="Tom L."/>
            <person name="Singh A."/>
            <person name="Thomas B.C."/>
            <person name="Baker B.J."/>
            <person name="Piceno Y.M."/>
            <person name="Andersen G.L."/>
            <person name="Banfield J.F."/>
        </authorList>
    </citation>
    <scope>NUCLEOTIDE SEQUENCE [LARGE SCALE GENOMIC DNA]</scope>
</reference>
<dbReference type="RefSeq" id="WP_283217530.1">
    <property type="nucleotide sequence ID" value="NZ_LGFD01000014.1"/>
</dbReference>
<dbReference type="PATRIC" id="fig|172049.5.peg.1776"/>
<name>A0A117L1Y5_9EURY</name>
<organism evidence="1 2">
    <name type="scientific">Thermococcus sibiricus</name>
    <dbReference type="NCBI Taxonomy" id="172049"/>
    <lineage>
        <taxon>Archaea</taxon>
        <taxon>Methanobacteriati</taxon>
        <taxon>Methanobacteriota</taxon>
        <taxon>Thermococci</taxon>
        <taxon>Thermococcales</taxon>
        <taxon>Thermococcaceae</taxon>
        <taxon>Thermococcus</taxon>
    </lineage>
</organism>
<dbReference type="SUPFAM" id="SSF52540">
    <property type="entry name" value="P-loop containing nucleoside triphosphate hydrolases"/>
    <property type="match status" value="1"/>
</dbReference>
<dbReference type="PANTHER" id="PTHR34704:SF1">
    <property type="entry name" value="ATPASE"/>
    <property type="match status" value="1"/>
</dbReference>
<accession>A0A117L1Y5</accession>
<evidence type="ECO:0000313" key="1">
    <source>
        <dbReference type="EMBL" id="KUK17815.1"/>
    </source>
</evidence>
<comment type="caution">
    <text evidence="1">The sequence shown here is derived from an EMBL/GenBank/DDBJ whole genome shotgun (WGS) entry which is preliminary data.</text>
</comment>
<dbReference type="Proteomes" id="UP000053911">
    <property type="component" value="Unassembled WGS sequence"/>
</dbReference>